<evidence type="ECO:0000313" key="1">
    <source>
        <dbReference type="EMBL" id="ANY82194.1"/>
    </source>
</evidence>
<dbReference type="KEGG" id="moc:BB934_28245"/>
<reference evidence="3" key="1">
    <citation type="submission" date="2016-07" db="EMBL/GenBank/DDBJ databases">
        <title>Microvirga ossetica sp. nov. a new species of rhizobia isolated from root nodules of the legume species Vicia alpestris Steven originated from North Ossetia region in the Caucasus.</title>
        <authorList>
            <person name="Safronova V.I."/>
            <person name="Kuznetsova I.G."/>
            <person name="Sazanova A.L."/>
            <person name="Belimov A."/>
            <person name="Andronov E."/>
            <person name="Osledkin Y.S."/>
            <person name="Onishchuk O.P."/>
            <person name="Kurchak O.N."/>
            <person name="Shaposhnikov A.I."/>
            <person name="Willems A."/>
            <person name="Tikhonovich I.A."/>
        </authorList>
    </citation>
    <scope>NUCLEOTIDE SEQUENCE [LARGE SCALE GENOMIC DNA]</scope>
    <source>
        <strain evidence="3">V5/3M</strain>
        <plasmid evidence="1">unnamed1</plasmid>
        <plasmid evidence="3">unnamed2</plasmid>
        <plasmid evidence="4">unnamed4</plasmid>
    </source>
</reference>
<geneLocation type="plasmid" evidence="1">
    <name>unnamed1</name>
</geneLocation>
<dbReference type="RefSeq" id="WP_099513339.1">
    <property type="nucleotide sequence ID" value="NZ_CP016617.1"/>
</dbReference>
<dbReference type="EMBL" id="CP016619">
    <property type="protein sequence ID" value="ANY84284.1"/>
    <property type="molecule type" value="Genomic_DNA"/>
</dbReference>
<dbReference type="AlphaFoldDB" id="A0A1B2EWF4"/>
<dbReference type="EMBL" id="CP016617">
    <property type="protein sequence ID" value="ANY82194.1"/>
    <property type="molecule type" value="Genomic_DNA"/>
</dbReference>
<keyword evidence="3" id="KW-0614">Plasmid</keyword>
<evidence type="ECO:0000313" key="2">
    <source>
        <dbReference type="EMBL" id="ANY82228.1"/>
    </source>
</evidence>
<name>A0A1B2EWF4_9HYPH</name>
<dbReference type="EMBL" id="CP016617">
    <property type="protein sequence ID" value="ANY82228.1"/>
    <property type="molecule type" value="Genomic_DNA"/>
</dbReference>
<gene>
    <name evidence="1" type="ORF">BB934_28015</name>
    <name evidence="2" type="ORF">BB934_28245</name>
    <name evidence="3" type="ORF">BB934_39370</name>
    <name evidence="4" type="ORF">BB934_43475</name>
</gene>
<protein>
    <submittedName>
        <fullName evidence="3">Uncharacterized protein</fullName>
    </submittedName>
</protein>
<organism evidence="3">
    <name type="scientific">Microvirga ossetica</name>
    <dbReference type="NCBI Taxonomy" id="1882682"/>
    <lineage>
        <taxon>Bacteria</taxon>
        <taxon>Pseudomonadati</taxon>
        <taxon>Pseudomonadota</taxon>
        <taxon>Alphaproteobacteria</taxon>
        <taxon>Hyphomicrobiales</taxon>
        <taxon>Methylobacteriaceae</taxon>
        <taxon>Microvirga</taxon>
    </lineage>
</organism>
<evidence type="ECO:0000313" key="3">
    <source>
        <dbReference type="EMBL" id="ANY84284.1"/>
    </source>
</evidence>
<proteinExistence type="predicted"/>
<dbReference type="KEGG" id="moc:BB934_39370"/>
<accession>A0A1B2EWF4</accession>
<geneLocation type="plasmid" evidence="4">
    <name>unnamed4</name>
</geneLocation>
<dbReference type="EMBL" id="CP016620">
    <property type="protein sequence ID" value="ANY85067.1"/>
    <property type="molecule type" value="Genomic_DNA"/>
</dbReference>
<dbReference type="KEGG" id="moc:BB934_28015"/>
<dbReference type="OrthoDB" id="7872777at2"/>
<geneLocation type="plasmid" evidence="3">
    <name>unnamed2</name>
</geneLocation>
<dbReference type="KEGG" id="moc:BB934_43475"/>
<evidence type="ECO:0000313" key="4">
    <source>
        <dbReference type="EMBL" id="ANY85067.1"/>
    </source>
</evidence>
<sequence>MKQNNVSAPIAGRQMSLIFEPRRLDGMRDAERAKTVLLLAQILMQAAGLVVEELGDDEV</sequence>